<feature type="transmembrane region" description="Helical" evidence="8">
    <location>
        <begin position="332"/>
        <end position="352"/>
    </location>
</feature>
<dbReference type="EMBL" id="MGIS01000017">
    <property type="protein sequence ID" value="OGM92852.1"/>
    <property type="molecule type" value="Genomic_DNA"/>
</dbReference>
<evidence type="ECO:0000256" key="1">
    <source>
        <dbReference type="ARBA" id="ARBA00004651"/>
    </source>
</evidence>
<feature type="transmembrane region" description="Helical" evidence="8">
    <location>
        <begin position="218"/>
        <end position="245"/>
    </location>
</feature>
<evidence type="ECO:0000256" key="4">
    <source>
        <dbReference type="ARBA" id="ARBA00022679"/>
    </source>
</evidence>
<evidence type="ECO:0008006" key="11">
    <source>
        <dbReference type="Google" id="ProtNLM"/>
    </source>
</evidence>
<feature type="transmembrane region" description="Helical" evidence="8">
    <location>
        <begin position="12"/>
        <end position="32"/>
    </location>
</feature>
<organism evidence="9 10">
    <name type="scientific">Candidatus Wolfebacteria bacterium RIFCSPLOWO2_01_FULL_47_17b</name>
    <dbReference type="NCBI Taxonomy" id="1802558"/>
    <lineage>
        <taxon>Bacteria</taxon>
        <taxon>Candidatus Wolfeibacteriota</taxon>
    </lineage>
</organism>
<evidence type="ECO:0000256" key="2">
    <source>
        <dbReference type="ARBA" id="ARBA00022475"/>
    </source>
</evidence>
<feature type="transmembrane region" description="Helical" evidence="8">
    <location>
        <begin position="257"/>
        <end position="273"/>
    </location>
</feature>
<keyword evidence="5 8" id="KW-0812">Transmembrane</keyword>
<evidence type="ECO:0000256" key="6">
    <source>
        <dbReference type="ARBA" id="ARBA00022989"/>
    </source>
</evidence>
<dbReference type="AlphaFoldDB" id="A0A1F8DWG9"/>
<keyword evidence="6 8" id="KW-1133">Transmembrane helix</keyword>
<keyword evidence="2" id="KW-1003">Cell membrane</keyword>
<evidence type="ECO:0000313" key="10">
    <source>
        <dbReference type="Proteomes" id="UP000177011"/>
    </source>
</evidence>
<evidence type="ECO:0000256" key="7">
    <source>
        <dbReference type="ARBA" id="ARBA00023136"/>
    </source>
</evidence>
<comment type="caution">
    <text evidence="9">The sequence shown here is derived from an EMBL/GenBank/DDBJ whole genome shotgun (WGS) entry which is preliminary data.</text>
</comment>
<protein>
    <recommendedName>
        <fullName evidence="11">Glycosyltransferase RgtA/B/C/D-like domain-containing protein</fullName>
    </recommendedName>
</protein>
<gene>
    <name evidence="9" type="ORF">A2935_02145</name>
</gene>
<dbReference type="Proteomes" id="UP000177011">
    <property type="component" value="Unassembled WGS sequence"/>
</dbReference>
<dbReference type="Pfam" id="PF09913">
    <property type="entry name" value="DUF2142"/>
    <property type="match status" value="1"/>
</dbReference>
<keyword evidence="4" id="KW-0808">Transferase</keyword>
<accession>A0A1F8DWG9</accession>
<comment type="subcellular location">
    <subcellularLocation>
        <location evidence="1">Cell membrane</location>
        <topology evidence="1">Multi-pass membrane protein</topology>
    </subcellularLocation>
</comment>
<evidence type="ECO:0000256" key="5">
    <source>
        <dbReference type="ARBA" id="ARBA00022692"/>
    </source>
</evidence>
<feature type="transmembrane region" description="Helical" evidence="8">
    <location>
        <begin position="420"/>
        <end position="443"/>
    </location>
</feature>
<evidence type="ECO:0000256" key="3">
    <source>
        <dbReference type="ARBA" id="ARBA00022676"/>
    </source>
</evidence>
<dbReference type="InterPro" id="IPR050297">
    <property type="entry name" value="LipidA_mod_glycosyltrf_83"/>
</dbReference>
<feature type="transmembrane region" description="Helical" evidence="8">
    <location>
        <begin position="188"/>
        <end position="206"/>
    </location>
</feature>
<keyword evidence="7 8" id="KW-0472">Membrane</keyword>
<evidence type="ECO:0000313" key="9">
    <source>
        <dbReference type="EMBL" id="OGM92852.1"/>
    </source>
</evidence>
<evidence type="ECO:0000256" key="8">
    <source>
        <dbReference type="SAM" id="Phobius"/>
    </source>
</evidence>
<feature type="transmembrane region" description="Helical" evidence="8">
    <location>
        <begin position="364"/>
        <end position="387"/>
    </location>
</feature>
<proteinExistence type="predicted"/>
<sequence length="445" mass="49945">MSTDARFEKIYISLVLGCFAAFGILFAIVTPFNQAPDEAAHATYIVSLARTLTFPDATLTAGSRFRNRIQDPEVHNLKAALVEELPSFHEQQEYIQDDRGFFQEFYQPPLYYMLAAPVYALGDKILGEAWYIPVRLLSLLWGLLTIFLIYLIAKKVFGAGFLTLIIPTLAVSFPMVTYISGVINNDSLTNFLAALIVFLGLIILNASKNDVSRYSALAGFVMALAYLTKGNLLAFIAVLGVVIAVRIQNLRVGLRPLLLAVSIFLVMTSPWIARNLFLYHDALGFSQIRPEFFPEQRATVLTVVSATDWVKDVFQSFVGTFGHLNIPLDSDIYSFFKILFVLSAFGFFTYLIRMRDAMHIPRKSFMLLGAVLFFTLVELVVFNLRFYQPQGRYLFPALTSITLFIGVGLFELLPPRFHASLLLSLFFTALFTNIAGLLSIISYTP</sequence>
<dbReference type="GO" id="GO:0016763">
    <property type="term" value="F:pentosyltransferase activity"/>
    <property type="evidence" value="ECO:0007669"/>
    <property type="project" value="TreeGrafter"/>
</dbReference>
<dbReference type="PANTHER" id="PTHR33908">
    <property type="entry name" value="MANNOSYLTRANSFERASE YKCB-RELATED"/>
    <property type="match status" value="1"/>
</dbReference>
<dbReference type="GO" id="GO:0009103">
    <property type="term" value="P:lipopolysaccharide biosynthetic process"/>
    <property type="evidence" value="ECO:0007669"/>
    <property type="project" value="UniProtKB-ARBA"/>
</dbReference>
<reference evidence="9 10" key="1">
    <citation type="journal article" date="2016" name="Nat. Commun.">
        <title>Thousands of microbial genomes shed light on interconnected biogeochemical processes in an aquifer system.</title>
        <authorList>
            <person name="Anantharaman K."/>
            <person name="Brown C.T."/>
            <person name="Hug L.A."/>
            <person name="Sharon I."/>
            <person name="Castelle C.J."/>
            <person name="Probst A.J."/>
            <person name="Thomas B.C."/>
            <person name="Singh A."/>
            <person name="Wilkins M.J."/>
            <person name="Karaoz U."/>
            <person name="Brodie E.L."/>
            <person name="Williams K.H."/>
            <person name="Hubbard S.S."/>
            <person name="Banfield J.F."/>
        </authorList>
    </citation>
    <scope>NUCLEOTIDE SEQUENCE [LARGE SCALE GENOMIC DNA]</scope>
</reference>
<dbReference type="PANTHER" id="PTHR33908:SF11">
    <property type="entry name" value="MEMBRANE PROTEIN"/>
    <property type="match status" value="1"/>
</dbReference>
<keyword evidence="3" id="KW-0328">Glycosyltransferase</keyword>
<feature type="transmembrane region" description="Helical" evidence="8">
    <location>
        <begin position="159"/>
        <end position="181"/>
    </location>
</feature>
<feature type="transmembrane region" description="Helical" evidence="8">
    <location>
        <begin position="134"/>
        <end position="153"/>
    </location>
</feature>
<name>A0A1F8DWG9_9BACT</name>
<dbReference type="InterPro" id="IPR018674">
    <property type="entry name" value="DUF2142_membrane"/>
</dbReference>
<dbReference type="GO" id="GO:0005886">
    <property type="term" value="C:plasma membrane"/>
    <property type="evidence" value="ECO:0007669"/>
    <property type="project" value="UniProtKB-SubCell"/>
</dbReference>
<feature type="transmembrane region" description="Helical" evidence="8">
    <location>
        <begin position="393"/>
        <end position="413"/>
    </location>
</feature>